<dbReference type="HOGENOM" id="CLU_102843_0_0_3"/>
<sequence length="230" mass="25547">MKPHKIDLSSRLARKKRHRAVKLALLAGVGLFVLNLIFNIGIKLPLNTSKPADAILVLGGSIQREIDAARLGKYYPDIPIIISSGSEEPCMLLIFQKFQLKLDRIWLEKCADSTFGNFFYSVPILQGWGVHKVIVITSPSHLPRAKWLAQIHLGAKGIASDIVVTQEQGFSGNYESGLITFLDVSRSFLWAIVGQFIYPSCSRVISLDKVDFLPGNQQKVNCKNPGNINF</sequence>
<protein>
    <recommendedName>
        <fullName evidence="2">DUF218 domain-containing protein</fullName>
    </recommendedName>
</protein>
<feature type="domain" description="DUF218" evidence="2">
    <location>
        <begin position="53"/>
        <end position="152"/>
    </location>
</feature>
<proteinExistence type="predicted"/>
<dbReference type="RefSeq" id="WP_012598333.1">
    <property type="nucleotide sequence ID" value="NC_011729.1"/>
</dbReference>
<dbReference type="CDD" id="cd06259">
    <property type="entry name" value="YdcF-like"/>
    <property type="match status" value="1"/>
</dbReference>
<dbReference type="Gene3D" id="3.40.50.620">
    <property type="entry name" value="HUPs"/>
    <property type="match status" value="1"/>
</dbReference>
<evidence type="ECO:0000313" key="4">
    <source>
        <dbReference type="Proteomes" id="UP000002384"/>
    </source>
</evidence>
<dbReference type="Pfam" id="PF02698">
    <property type="entry name" value="DUF218"/>
    <property type="match status" value="1"/>
</dbReference>
<evidence type="ECO:0000259" key="2">
    <source>
        <dbReference type="Pfam" id="PF02698"/>
    </source>
</evidence>
<keyword evidence="1" id="KW-1133">Transmembrane helix</keyword>
<keyword evidence="4" id="KW-1185">Reference proteome</keyword>
<keyword evidence="1" id="KW-0472">Membrane</keyword>
<dbReference type="eggNOG" id="COG1434">
    <property type="taxonomic scope" value="Bacteria"/>
</dbReference>
<dbReference type="AlphaFoldDB" id="B7KII0"/>
<gene>
    <name evidence="3" type="ordered locus">PCC7424_0930</name>
</gene>
<reference evidence="4" key="1">
    <citation type="journal article" date="2011" name="MBio">
        <title>Novel metabolic attributes of the genus Cyanothece, comprising a group of unicellular nitrogen-fixing Cyanobacteria.</title>
        <authorList>
            <person name="Bandyopadhyay A."/>
            <person name="Elvitigala T."/>
            <person name="Welsh E."/>
            <person name="Stockel J."/>
            <person name="Liberton M."/>
            <person name="Min H."/>
            <person name="Sherman L.A."/>
            <person name="Pakrasi H.B."/>
        </authorList>
    </citation>
    <scope>NUCLEOTIDE SEQUENCE [LARGE SCALE GENOMIC DNA]</scope>
    <source>
        <strain evidence="4">PCC 7424</strain>
    </source>
</reference>
<dbReference type="InterPro" id="IPR014729">
    <property type="entry name" value="Rossmann-like_a/b/a_fold"/>
</dbReference>
<dbReference type="InterPro" id="IPR003848">
    <property type="entry name" value="DUF218"/>
</dbReference>
<evidence type="ECO:0000313" key="3">
    <source>
        <dbReference type="EMBL" id="ACK69386.1"/>
    </source>
</evidence>
<dbReference type="KEGG" id="cyc:PCC7424_0930"/>
<name>B7KII0_GLOC7</name>
<dbReference type="Proteomes" id="UP000002384">
    <property type="component" value="Chromosome"/>
</dbReference>
<accession>B7KII0</accession>
<dbReference type="STRING" id="65393.PCC7424_0930"/>
<feature type="transmembrane region" description="Helical" evidence="1">
    <location>
        <begin position="21"/>
        <end position="42"/>
    </location>
</feature>
<keyword evidence="1" id="KW-0812">Transmembrane</keyword>
<organism evidence="3 4">
    <name type="scientific">Gloeothece citriformis (strain PCC 7424)</name>
    <name type="common">Cyanothece sp. (strain PCC 7424)</name>
    <dbReference type="NCBI Taxonomy" id="65393"/>
    <lineage>
        <taxon>Bacteria</taxon>
        <taxon>Bacillati</taxon>
        <taxon>Cyanobacteriota</taxon>
        <taxon>Cyanophyceae</taxon>
        <taxon>Oscillatoriophycideae</taxon>
        <taxon>Chroococcales</taxon>
        <taxon>Aphanothecaceae</taxon>
        <taxon>Gloeothece</taxon>
        <taxon>Gloeothece citriformis</taxon>
    </lineage>
</organism>
<dbReference type="EMBL" id="CP001291">
    <property type="protein sequence ID" value="ACK69386.1"/>
    <property type="molecule type" value="Genomic_DNA"/>
</dbReference>
<dbReference type="OrthoDB" id="508612at2"/>
<evidence type="ECO:0000256" key="1">
    <source>
        <dbReference type="SAM" id="Phobius"/>
    </source>
</evidence>